<dbReference type="OrthoDB" id="5967625at2759"/>
<dbReference type="Proteomes" id="UP000594262">
    <property type="component" value="Unplaced"/>
</dbReference>
<dbReference type="Pfam" id="PF00632">
    <property type="entry name" value="HECT"/>
    <property type="match status" value="1"/>
</dbReference>
<dbReference type="InterPro" id="IPR035983">
    <property type="entry name" value="Hect_E3_ubiquitin_ligase"/>
</dbReference>
<sequence>MTDMYQKRHSVLNKLIITIFEEEGLGDGISKDAYSEFFSQMYEKFDGEFEKVPTTIDEDELVIIGRIISHAFITYGVFPLQISSASLTYYLYGEASDDEILDSFKKFLLPKEADLFEKFKAGQSSLDVMLGLILAEYNIFTKPTEGNINQLMLKAGKNALLRNPCFAFQSLVKGMNENPIWKRFSKPHITAWFALNQPSPEKLIKCLLVTEENKQEGKVVTWLHRYIRGCSKDKLHKLVRFITGAVSITPTAIIKVTFVDQMVTSLRPGSKTCFKILYVPRQYFSFTNLKSNFDFYLDSKSTWSVHD</sequence>
<evidence type="ECO:0000256" key="1">
    <source>
        <dbReference type="ARBA" id="ARBA00022786"/>
    </source>
</evidence>
<keyword evidence="1" id="KW-0833">Ubl conjugation pathway</keyword>
<evidence type="ECO:0000313" key="4">
    <source>
        <dbReference type="Proteomes" id="UP000594262"/>
    </source>
</evidence>
<dbReference type="AlphaFoldDB" id="A0A7M5XEN8"/>
<dbReference type="EnsemblMetazoa" id="CLYHEMT022324.1">
    <property type="protein sequence ID" value="CLYHEMP022324.1"/>
    <property type="gene ID" value="CLYHEMG022324"/>
</dbReference>
<evidence type="ECO:0000313" key="3">
    <source>
        <dbReference type="EnsemblMetazoa" id="CLYHEMP022324.1"/>
    </source>
</evidence>
<reference evidence="3" key="1">
    <citation type="submission" date="2021-01" db="UniProtKB">
        <authorList>
            <consortium name="EnsemblMetazoa"/>
        </authorList>
    </citation>
    <scope>IDENTIFICATION</scope>
</reference>
<keyword evidence="4" id="KW-1185">Reference proteome</keyword>
<dbReference type="GO" id="GO:0004842">
    <property type="term" value="F:ubiquitin-protein transferase activity"/>
    <property type="evidence" value="ECO:0007669"/>
    <property type="project" value="InterPro"/>
</dbReference>
<dbReference type="Gene3D" id="3.30.2410.10">
    <property type="entry name" value="Hect, E3 ligase catalytic domain"/>
    <property type="match status" value="1"/>
</dbReference>
<accession>A0A7M5XEN8</accession>
<name>A0A7M5XEN8_9CNID</name>
<organism evidence="3 4">
    <name type="scientific">Clytia hemisphaerica</name>
    <dbReference type="NCBI Taxonomy" id="252671"/>
    <lineage>
        <taxon>Eukaryota</taxon>
        <taxon>Metazoa</taxon>
        <taxon>Cnidaria</taxon>
        <taxon>Hydrozoa</taxon>
        <taxon>Hydroidolina</taxon>
        <taxon>Leptothecata</taxon>
        <taxon>Obeliida</taxon>
        <taxon>Clytiidae</taxon>
        <taxon>Clytia</taxon>
    </lineage>
</organism>
<dbReference type="InterPro" id="IPR000569">
    <property type="entry name" value="HECT_dom"/>
</dbReference>
<evidence type="ECO:0000259" key="2">
    <source>
        <dbReference type="Pfam" id="PF00632"/>
    </source>
</evidence>
<protein>
    <recommendedName>
        <fullName evidence="2">HECT domain-containing protein</fullName>
    </recommendedName>
</protein>
<dbReference type="SUPFAM" id="SSF56204">
    <property type="entry name" value="Hect, E3 ligase catalytic domain"/>
    <property type="match status" value="1"/>
</dbReference>
<feature type="domain" description="HECT" evidence="2">
    <location>
        <begin position="201"/>
        <end position="294"/>
    </location>
</feature>
<proteinExistence type="predicted"/>